<feature type="compositionally biased region" description="Pro residues" evidence="1">
    <location>
        <begin position="68"/>
        <end position="77"/>
    </location>
</feature>
<dbReference type="RefSeq" id="XP_020100417.1">
    <property type="nucleotide sequence ID" value="XM_020244828.1"/>
</dbReference>
<dbReference type="GeneID" id="109718547"/>
<name>A0A6P5FXQ1_ANACO</name>
<sequence length="262" mass="28626">MAHFLSLSPSSLPPLPHLKLAPKLLHPLPIPPLSKALNSNPNPNRPGRSISASASPEGIGALEKEPAPLTPPSPSPSPEELGVAESVAMLKAAAKTRRVPAAQVLAALAEIKKAKADPSGFFETLGGSESPGRTWMLIFTAQGGLEKGRYFPVTAVQRFDAAYYFLGLQAKRIENGIYLGPIGYLTFEGNLSWKNRILAFIFKYINVKIGPFNSIQIRLNKEEREPTTKDPFFVWFYVDEEIAVAQGRGGGIAFWCRCRRIT</sequence>
<keyword evidence="2" id="KW-1185">Reference proteome</keyword>
<evidence type="ECO:0000256" key="1">
    <source>
        <dbReference type="SAM" id="MobiDB-lite"/>
    </source>
</evidence>
<feature type="compositionally biased region" description="Low complexity" evidence="1">
    <location>
        <begin position="38"/>
        <end position="49"/>
    </location>
</feature>
<evidence type="ECO:0000313" key="2">
    <source>
        <dbReference type="Proteomes" id="UP000515123"/>
    </source>
</evidence>
<feature type="region of interest" description="Disordered" evidence="1">
    <location>
        <begin position="29"/>
        <end position="81"/>
    </location>
</feature>
<reference evidence="3" key="2">
    <citation type="submission" date="2025-08" db="UniProtKB">
        <authorList>
            <consortium name="RefSeq"/>
        </authorList>
    </citation>
    <scope>IDENTIFICATION</scope>
    <source>
        <tissue evidence="3">Leaf</tissue>
    </source>
</reference>
<dbReference type="PANTHER" id="PTHR35690">
    <property type="entry name" value="OS01G0363500 PROTEIN"/>
    <property type="match status" value="1"/>
</dbReference>
<gene>
    <name evidence="3" type="primary">LOC109718547</name>
</gene>
<evidence type="ECO:0000313" key="3">
    <source>
        <dbReference type="RefSeq" id="XP_020100417.1"/>
    </source>
</evidence>
<dbReference type="PANTHER" id="PTHR35690:SF1">
    <property type="entry name" value="OS01G0363500 PROTEIN"/>
    <property type="match status" value="1"/>
</dbReference>
<reference evidence="2" key="1">
    <citation type="journal article" date="2015" name="Nat. Genet.">
        <title>The pineapple genome and the evolution of CAM photosynthesis.</title>
        <authorList>
            <person name="Ming R."/>
            <person name="VanBuren R."/>
            <person name="Wai C.M."/>
            <person name="Tang H."/>
            <person name="Schatz M.C."/>
            <person name="Bowers J.E."/>
            <person name="Lyons E."/>
            <person name="Wang M.L."/>
            <person name="Chen J."/>
            <person name="Biggers E."/>
            <person name="Zhang J."/>
            <person name="Huang L."/>
            <person name="Zhang L."/>
            <person name="Miao W."/>
            <person name="Zhang J."/>
            <person name="Ye Z."/>
            <person name="Miao C."/>
            <person name="Lin Z."/>
            <person name="Wang H."/>
            <person name="Zhou H."/>
            <person name="Yim W.C."/>
            <person name="Priest H.D."/>
            <person name="Zheng C."/>
            <person name="Woodhouse M."/>
            <person name="Edger P.P."/>
            <person name="Guyot R."/>
            <person name="Guo H.B."/>
            <person name="Guo H."/>
            <person name="Zheng G."/>
            <person name="Singh R."/>
            <person name="Sharma A."/>
            <person name="Min X."/>
            <person name="Zheng Y."/>
            <person name="Lee H."/>
            <person name="Gurtowski J."/>
            <person name="Sedlazeck F.J."/>
            <person name="Harkess A."/>
            <person name="McKain M.R."/>
            <person name="Liao Z."/>
            <person name="Fang J."/>
            <person name="Liu J."/>
            <person name="Zhang X."/>
            <person name="Zhang Q."/>
            <person name="Hu W."/>
            <person name="Qin Y."/>
            <person name="Wang K."/>
            <person name="Chen L.Y."/>
            <person name="Shirley N."/>
            <person name="Lin Y.R."/>
            <person name="Liu L.Y."/>
            <person name="Hernandez A.G."/>
            <person name="Wright C.L."/>
            <person name="Bulone V."/>
            <person name="Tuskan G.A."/>
            <person name="Heath K."/>
            <person name="Zee F."/>
            <person name="Moore P.H."/>
            <person name="Sunkar R."/>
            <person name="Leebens-Mack J.H."/>
            <person name="Mockler T."/>
            <person name="Bennetzen J.L."/>
            <person name="Freeling M."/>
            <person name="Sankoff D."/>
            <person name="Paterson A.H."/>
            <person name="Zhu X."/>
            <person name="Yang X."/>
            <person name="Smith J.A."/>
            <person name="Cushman J.C."/>
            <person name="Paull R.E."/>
            <person name="Yu Q."/>
        </authorList>
    </citation>
    <scope>NUCLEOTIDE SEQUENCE [LARGE SCALE GENOMIC DNA]</scope>
    <source>
        <strain evidence="2">cv. F153</strain>
    </source>
</reference>
<dbReference type="OrthoDB" id="44190at2759"/>
<proteinExistence type="predicted"/>
<accession>A0A6P5FXQ1</accession>
<dbReference type="AlphaFoldDB" id="A0A6P5FXQ1"/>
<protein>
    <submittedName>
        <fullName evidence="3">Uncharacterized protein LOC109718547 isoform X1</fullName>
    </submittedName>
</protein>
<dbReference type="Proteomes" id="UP000515123">
    <property type="component" value="Linkage group 12"/>
</dbReference>
<organism evidence="2 3">
    <name type="scientific">Ananas comosus</name>
    <name type="common">Pineapple</name>
    <name type="synonym">Ananas ananas</name>
    <dbReference type="NCBI Taxonomy" id="4615"/>
    <lineage>
        <taxon>Eukaryota</taxon>
        <taxon>Viridiplantae</taxon>
        <taxon>Streptophyta</taxon>
        <taxon>Embryophyta</taxon>
        <taxon>Tracheophyta</taxon>
        <taxon>Spermatophyta</taxon>
        <taxon>Magnoliopsida</taxon>
        <taxon>Liliopsida</taxon>
        <taxon>Poales</taxon>
        <taxon>Bromeliaceae</taxon>
        <taxon>Bromelioideae</taxon>
        <taxon>Ananas</taxon>
    </lineage>
</organism>